<feature type="binding site" evidence="3">
    <location>
        <position position="295"/>
    </location>
    <ligand>
        <name>Zn(2+)</name>
        <dbReference type="ChEBI" id="CHEBI:29105"/>
    </ligand>
</feature>
<proteinExistence type="predicted"/>
<dbReference type="OrthoDB" id="9803687at2"/>
<dbReference type="GO" id="GO:0046872">
    <property type="term" value="F:metal ion binding"/>
    <property type="evidence" value="ECO:0007669"/>
    <property type="project" value="UniProtKB-KW"/>
</dbReference>
<dbReference type="InterPro" id="IPR003726">
    <property type="entry name" value="HCY_dom"/>
</dbReference>
<evidence type="ECO:0000313" key="6">
    <source>
        <dbReference type="Proteomes" id="UP000295783"/>
    </source>
</evidence>
<feature type="domain" description="Hcy-binding" evidence="4">
    <location>
        <begin position="4"/>
        <end position="310"/>
    </location>
</feature>
<dbReference type="AlphaFoldDB" id="A0A4R6WPR8"/>
<comment type="cofactor">
    <cofactor evidence="3">
        <name>Zn(2+)</name>
        <dbReference type="ChEBI" id="CHEBI:29105"/>
    </cofactor>
</comment>
<dbReference type="Proteomes" id="UP000295783">
    <property type="component" value="Unassembled WGS sequence"/>
</dbReference>
<dbReference type="PROSITE" id="PS50970">
    <property type="entry name" value="HCY"/>
    <property type="match status" value="1"/>
</dbReference>
<keyword evidence="3" id="KW-0862">Zinc</keyword>
<keyword evidence="1 3" id="KW-0489">Methyltransferase</keyword>
<evidence type="ECO:0000313" key="5">
    <source>
        <dbReference type="EMBL" id="TDQ83184.1"/>
    </source>
</evidence>
<name>A0A4R6WPR8_9PROT</name>
<feature type="binding site" evidence="3">
    <location>
        <position position="227"/>
    </location>
    <ligand>
        <name>Zn(2+)</name>
        <dbReference type="ChEBI" id="CHEBI:29105"/>
    </ligand>
</feature>
<accession>A0A4R6WPR8</accession>
<evidence type="ECO:0000259" key="4">
    <source>
        <dbReference type="PROSITE" id="PS50970"/>
    </source>
</evidence>
<dbReference type="SUPFAM" id="SSF82282">
    <property type="entry name" value="Homocysteine S-methyltransferase"/>
    <property type="match status" value="1"/>
</dbReference>
<dbReference type="PANTHER" id="PTHR11103:SF18">
    <property type="entry name" value="SLR1189 PROTEIN"/>
    <property type="match status" value="1"/>
</dbReference>
<evidence type="ECO:0000256" key="1">
    <source>
        <dbReference type="ARBA" id="ARBA00022603"/>
    </source>
</evidence>
<sequence length="312" mass="32806">MSQYRSLLPQTKGGIYLADGGLETTLVFHEGIDLPCFASFPLLDTEKGRAALRGYFARYLKIAAENGTGFILDTVTWRANADWGAKLGYDPTALARINRDAVAFAADLRDNLANAGKPIVLCGVIGPRGDGYVAGEAMSAAQAAAYHNLQAEAFADSPADMIAAITMTNVPEAIGISHAAKAVGMPVVISFTVETDGRLPSGVSLGEAITATDKATGAYPAYYMINCAHPTHFEKELVKADWIGRIGGVRANASAKSHAELDAATELDPGNPVELAEQYRALRLLLPNANVLGGCCGTDHRHVAHIGHACAA</sequence>
<dbReference type="GO" id="GO:0008168">
    <property type="term" value="F:methyltransferase activity"/>
    <property type="evidence" value="ECO:0007669"/>
    <property type="project" value="UniProtKB-UniRule"/>
</dbReference>
<dbReference type="EMBL" id="SNYW01000007">
    <property type="protein sequence ID" value="TDQ83184.1"/>
    <property type="molecule type" value="Genomic_DNA"/>
</dbReference>
<comment type="caution">
    <text evidence="5">The sequence shown here is derived from an EMBL/GenBank/DDBJ whole genome shotgun (WGS) entry which is preliminary data.</text>
</comment>
<dbReference type="RefSeq" id="WP_133612964.1">
    <property type="nucleotide sequence ID" value="NZ_SNYW01000007.1"/>
</dbReference>
<keyword evidence="3" id="KW-0479">Metal-binding</keyword>
<evidence type="ECO:0000256" key="3">
    <source>
        <dbReference type="PROSITE-ProRule" id="PRU00333"/>
    </source>
</evidence>
<protein>
    <submittedName>
        <fullName evidence="5">Homocysteine S-methyltransferase</fullName>
    </submittedName>
</protein>
<dbReference type="GO" id="GO:0032259">
    <property type="term" value="P:methylation"/>
    <property type="evidence" value="ECO:0007669"/>
    <property type="project" value="UniProtKB-KW"/>
</dbReference>
<dbReference type="Pfam" id="PF02574">
    <property type="entry name" value="S-methyl_trans"/>
    <property type="match status" value="1"/>
</dbReference>
<dbReference type="Gene3D" id="3.20.20.330">
    <property type="entry name" value="Homocysteine-binding-like domain"/>
    <property type="match status" value="1"/>
</dbReference>
<reference evidence="5 6" key="1">
    <citation type="submission" date="2019-03" db="EMBL/GenBank/DDBJ databases">
        <title>Genomic Encyclopedia of Type Strains, Phase III (KMG-III): the genomes of soil and plant-associated and newly described type strains.</title>
        <authorList>
            <person name="Whitman W."/>
        </authorList>
    </citation>
    <scope>NUCLEOTIDE SEQUENCE [LARGE SCALE GENOMIC DNA]</scope>
    <source>
        <strain evidence="5 6">CGMCC 1.7660</strain>
    </source>
</reference>
<feature type="binding site" evidence="3">
    <location>
        <position position="296"/>
    </location>
    <ligand>
        <name>Zn(2+)</name>
        <dbReference type="ChEBI" id="CHEBI:29105"/>
    </ligand>
</feature>
<gene>
    <name evidence="5" type="ORF">A8950_1469</name>
</gene>
<organism evidence="5 6">
    <name type="scientific">Dongia mobilis</name>
    <dbReference type="NCBI Taxonomy" id="578943"/>
    <lineage>
        <taxon>Bacteria</taxon>
        <taxon>Pseudomonadati</taxon>
        <taxon>Pseudomonadota</taxon>
        <taxon>Alphaproteobacteria</taxon>
        <taxon>Rhodospirillales</taxon>
        <taxon>Dongiaceae</taxon>
        <taxon>Dongia</taxon>
    </lineage>
</organism>
<dbReference type="PANTHER" id="PTHR11103">
    <property type="entry name" value="SLR1189 PROTEIN"/>
    <property type="match status" value="1"/>
</dbReference>
<dbReference type="InterPro" id="IPR036589">
    <property type="entry name" value="HCY_dom_sf"/>
</dbReference>
<keyword evidence="6" id="KW-1185">Reference proteome</keyword>
<keyword evidence="2 3" id="KW-0808">Transferase</keyword>
<evidence type="ECO:0000256" key="2">
    <source>
        <dbReference type="ARBA" id="ARBA00022679"/>
    </source>
</evidence>